<evidence type="ECO:0000256" key="2">
    <source>
        <dbReference type="RuleBase" id="RU003616"/>
    </source>
</evidence>
<dbReference type="Proteomes" id="UP000297646">
    <property type="component" value="Unassembled WGS sequence"/>
</dbReference>
<evidence type="ECO:0000259" key="3">
    <source>
        <dbReference type="PROSITE" id="PS01031"/>
    </source>
</evidence>
<dbReference type="PROSITE" id="PS01031">
    <property type="entry name" value="SHSP"/>
    <property type="match status" value="1"/>
</dbReference>
<dbReference type="InterPro" id="IPR002068">
    <property type="entry name" value="A-crystallin/Hsp20_dom"/>
</dbReference>
<comment type="similarity">
    <text evidence="1 2">Belongs to the small heat shock protein (HSP20) family.</text>
</comment>
<dbReference type="InterPro" id="IPR008978">
    <property type="entry name" value="HSP20-like_chaperone"/>
</dbReference>
<comment type="caution">
    <text evidence="4">The sequence shown here is derived from an EMBL/GenBank/DDBJ whole genome shotgun (WGS) entry which is preliminary data.</text>
</comment>
<protein>
    <submittedName>
        <fullName evidence="4">Hsp20/alpha crystallin family protein</fullName>
    </submittedName>
</protein>
<dbReference type="CDD" id="cd06471">
    <property type="entry name" value="ACD_LpsHSP_like"/>
    <property type="match status" value="1"/>
</dbReference>
<accession>A0A4Z0S4T8</accession>
<dbReference type="PANTHER" id="PTHR11527">
    <property type="entry name" value="HEAT-SHOCK PROTEIN 20 FAMILY MEMBER"/>
    <property type="match status" value="1"/>
</dbReference>
<dbReference type="AlphaFoldDB" id="A0A4Z0S4T8"/>
<dbReference type="InterPro" id="IPR031107">
    <property type="entry name" value="Small_HSP"/>
</dbReference>
<feature type="domain" description="SHSP" evidence="3">
    <location>
        <begin position="28"/>
        <end position="141"/>
    </location>
</feature>
<dbReference type="Pfam" id="PF00011">
    <property type="entry name" value="HSP20"/>
    <property type="match status" value="1"/>
</dbReference>
<reference evidence="4 5" key="1">
    <citation type="submission" date="2018-03" db="EMBL/GenBank/DDBJ databases">
        <title>Genome sequencing of Weissella confusa isolates.</title>
        <authorList>
            <person name="Kajala I."/>
            <person name="Baruah R."/>
            <person name="Bergsveinson J."/>
            <person name="Juvonen R."/>
            <person name="Ziola B."/>
        </authorList>
    </citation>
    <scope>NUCLEOTIDE SEQUENCE [LARGE SCALE GENOMIC DNA]</scope>
    <source>
        <strain evidence="4 5">VTT E-062653</strain>
    </source>
</reference>
<gene>
    <name evidence="4" type="ORF">C6P11_04035</name>
</gene>
<name>A0A4Z0S4T8_WEICO</name>
<evidence type="ECO:0000313" key="4">
    <source>
        <dbReference type="EMBL" id="TGE73907.1"/>
    </source>
</evidence>
<evidence type="ECO:0000313" key="5">
    <source>
        <dbReference type="Proteomes" id="UP000297646"/>
    </source>
</evidence>
<dbReference type="SUPFAM" id="SSF49764">
    <property type="entry name" value="HSP20-like chaperones"/>
    <property type="match status" value="1"/>
</dbReference>
<proteinExistence type="inferred from homology"/>
<organism evidence="4 5">
    <name type="scientific">Weissella confusa</name>
    <name type="common">Lactobacillus confusus</name>
    <dbReference type="NCBI Taxonomy" id="1583"/>
    <lineage>
        <taxon>Bacteria</taxon>
        <taxon>Bacillati</taxon>
        <taxon>Bacillota</taxon>
        <taxon>Bacilli</taxon>
        <taxon>Lactobacillales</taxon>
        <taxon>Lactobacillaceae</taxon>
        <taxon>Weissella</taxon>
    </lineage>
</organism>
<dbReference type="EMBL" id="PVSN01000023">
    <property type="protein sequence ID" value="TGE73907.1"/>
    <property type="molecule type" value="Genomic_DNA"/>
</dbReference>
<dbReference type="OrthoDB" id="9811615at2"/>
<evidence type="ECO:0000256" key="1">
    <source>
        <dbReference type="PROSITE-ProRule" id="PRU00285"/>
    </source>
</evidence>
<dbReference type="Gene3D" id="2.60.40.790">
    <property type="match status" value="1"/>
</dbReference>
<sequence length="141" mass="16073">MSYDMLRRFDSNGVFDFLDHSMHPWFNQQLTNQTIQTDVEERDDRFIVSAELPGIEKQAIRMTYKNDQLLLSAKRDEFEDHADSQGNLLQSERIRGTLSRAYYLPGVEVAKINAQFKNGVLTVDMPKVAGGDSAGTMIQIN</sequence>